<feature type="compositionally biased region" description="Gly residues" evidence="1">
    <location>
        <begin position="43"/>
        <end position="52"/>
    </location>
</feature>
<evidence type="ECO:0000313" key="2">
    <source>
        <dbReference type="EMBL" id="KAF7423236.1"/>
    </source>
</evidence>
<dbReference type="Proteomes" id="UP000600918">
    <property type="component" value="Unassembled WGS sequence"/>
</dbReference>
<protein>
    <submittedName>
        <fullName evidence="2">Uncharacterized protein</fullName>
    </submittedName>
</protein>
<reference evidence="2" key="1">
    <citation type="journal article" date="2020" name="G3 (Bethesda)">
        <title>High-Quality Assemblies for Three Invasive Social Wasps from the &lt;i&gt;Vespula&lt;/i&gt; Genus.</title>
        <authorList>
            <person name="Harrop T.W.R."/>
            <person name="Guhlin J."/>
            <person name="McLaughlin G.M."/>
            <person name="Permina E."/>
            <person name="Stockwell P."/>
            <person name="Gilligan J."/>
            <person name="Le Lec M.F."/>
            <person name="Gruber M.A.M."/>
            <person name="Quinn O."/>
            <person name="Lovegrove M."/>
            <person name="Duncan E.J."/>
            <person name="Remnant E.J."/>
            <person name="Van Eeckhoven J."/>
            <person name="Graham B."/>
            <person name="Knapp R.A."/>
            <person name="Langford K.W."/>
            <person name="Kronenberg Z."/>
            <person name="Press M.O."/>
            <person name="Eacker S.M."/>
            <person name="Wilson-Rankin E.E."/>
            <person name="Purcell J."/>
            <person name="Lester P.J."/>
            <person name="Dearden P.K."/>
        </authorList>
    </citation>
    <scope>NUCLEOTIDE SEQUENCE</scope>
    <source>
        <strain evidence="2">Volc-1</strain>
    </source>
</reference>
<evidence type="ECO:0000313" key="3">
    <source>
        <dbReference type="Proteomes" id="UP000600918"/>
    </source>
</evidence>
<feature type="region of interest" description="Disordered" evidence="1">
    <location>
        <begin position="42"/>
        <end position="67"/>
    </location>
</feature>
<evidence type="ECO:0000256" key="1">
    <source>
        <dbReference type="SAM" id="MobiDB-lite"/>
    </source>
</evidence>
<accession>A0A834NZX0</accession>
<dbReference type="AlphaFoldDB" id="A0A834NZX0"/>
<gene>
    <name evidence="2" type="ORF">H0235_008519</name>
</gene>
<sequence length="82" mass="8697">MSGWDEVARAHSGNYLQIKIPLCTPKYSPLWPLSSATVVADSGVGGGSGGGSSSTRSSSSSSSSNVADGCWWSRRYQLERKR</sequence>
<name>A0A834NZX0_VESPE</name>
<organism evidence="2 3">
    <name type="scientific">Vespula pensylvanica</name>
    <name type="common">Western yellow jacket</name>
    <name type="synonym">Wasp</name>
    <dbReference type="NCBI Taxonomy" id="30213"/>
    <lineage>
        <taxon>Eukaryota</taxon>
        <taxon>Metazoa</taxon>
        <taxon>Ecdysozoa</taxon>
        <taxon>Arthropoda</taxon>
        <taxon>Hexapoda</taxon>
        <taxon>Insecta</taxon>
        <taxon>Pterygota</taxon>
        <taxon>Neoptera</taxon>
        <taxon>Endopterygota</taxon>
        <taxon>Hymenoptera</taxon>
        <taxon>Apocrita</taxon>
        <taxon>Aculeata</taxon>
        <taxon>Vespoidea</taxon>
        <taxon>Vespidae</taxon>
        <taxon>Vespinae</taxon>
        <taxon>Vespula</taxon>
    </lineage>
</organism>
<dbReference type="EMBL" id="JACSDY010000007">
    <property type="protein sequence ID" value="KAF7423236.1"/>
    <property type="molecule type" value="Genomic_DNA"/>
</dbReference>
<comment type="caution">
    <text evidence="2">The sequence shown here is derived from an EMBL/GenBank/DDBJ whole genome shotgun (WGS) entry which is preliminary data.</text>
</comment>
<keyword evidence="3" id="KW-1185">Reference proteome</keyword>
<feature type="compositionally biased region" description="Low complexity" evidence="1">
    <location>
        <begin position="53"/>
        <end position="67"/>
    </location>
</feature>
<proteinExistence type="predicted"/>